<reference evidence="2" key="1">
    <citation type="journal article" date="2019" name="Int. J. Syst. Evol. Microbiol.">
        <title>The Global Catalogue of Microorganisms (GCM) 10K type strain sequencing project: providing services to taxonomists for standard genome sequencing and annotation.</title>
        <authorList>
            <consortium name="The Broad Institute Genomics Platform"/>
            <consortium name="The Broad Institute Genome Sequencing Center for Infectious Disease"/>
            <person name="Wu L."/>
            <person name="Ma J."/>
        </authorList>
    </citation>
    <scope>NUCLEOTIDE SEQUENCE [LARGE SCALE GENOMIC DNA]</scope>
    <source>
        <strain evidence="2">CGMCC 1.16326</strain>
    </source>
</reference>
<evidence type="ECO:0000313" key="1">
    <source>
        <dbReference type="EMBL" id="MFC5391643.1"/>
    </source>
</evidence>
<dbReference type="RefSeq" id="WP_377006447.1">
    <property type="nucleotide sequence ID" value="NZ_JBHSLV010000007.1"/>
</dbReference>
<protein>
    <submittedName>
        <fullName evidence="1">Uncharacterized protein</fullName>
    </submittedName>
</protein>
<dbReference type="EMBL" id="JBHSLV010000007">
    <property type="protein sequence ID" value="MFC5391643.1"/>
    <property type="molecule type" value="Genomic_DNA"/>
</dbReference>
<keyword evidence="2" id="KW-1185">Reference proteome</keyword>
<sequence length="67" mass="7076">MTGEVMDAVEVAAGAGDKAIMESGAHRSVSAGRLAATRNTILRFLQNVPEDMTALELREAIEDGSDE</sequence>
<accession>A0ABW0H366</accession>
<comment type="caution">
    <text evidence="1">The sequence shown here is derived from an EMBL/GenBank/DDBJ whole genome shotgun (WGS) entry which is preliminary data.</text>
</comment>
<proteinExistence type="predicted"/>
<evidence type="ECO:0000313" key="2">
    <source>
        <dbReference type="Proteomes" id="UP001596104"/>
    </source>
</evidence>
<organism evidence="1 2">
    <name type="scientific">Bosea vestrisii</name>
    <dbReference type="NCBI Taxonomy" id="151416"/>
    <lineage>
        <taxon>Bacteria</taxon>
        <taxon>Pseudomonadati</taxon>
        <taxon>Pseudomonadota</taxon>
        <taxon>Alphaproteobacteria</taxon>
        <taxon>Hyphomicrobiales</taxon>
        <taxon>Boseaceae</taxon>
        <taxon>Bosea</taxon>
    </lineage>
</organism>
<dbReference type="Proteomes" id="UP001596104">
    <property type="component" value="Unassembled WGS sequence"/>
</dbReference>
<name>A0ABW0H366_9HYPH</name>
<gene>
    <name evidence="1" type="ORF">ACFPPC_03190</name>
</gene>